<accession>A0ACC2URL1</accession>
<dbReference type="EMBL" id="QTSX02000046">
    <property type="protein sequence ID" value="KAJ9089463.1"/>
    <property type="molecule type" value="Genomic_DNA"/>
</dbReference>
<organism evidence="1 2">
    <name type="scientific">Entomophthora muscae</name>
    <dbReference type="NCBI Taxonomy" id="34485"/>
    <lineage>
        <taxon>Eukaryota</taxon>
        <taxon>Fungi</taxon>
        <taxon>Fungi incertae sedis</taxon>
        <taxon>Zoopagomycota</taxon>
        <taxon>Entomophthoromycotina</taxon>
        <taxon>Entomophthoromycetes</taxon>
        <taxon>Entomophthorales</taxon>
        <taxon>Entomophthoraceae</taxon>
        <taxon>Entomophthora</taxon>
    </lineage>
</organism>
<reference evidence="1" key="1">
    <citation type="submission" date="2022-04" db="EMBL/GenBank/DDBJ databases">
        <title>Genome of the entomopathogenic fungus Entomophthora muscae.</title>
        <authorList>
            <person name="Elya C."/>
            <person name="Lovett B.R."/>
            <person name="Lee E."/>
            <person name="Macias A.M."/>
            <person name="Hajek A.E."/>
            <person name="De Bivort B.L."/>
            <person name="Kasson M.T."/>
            <person name="De Fine Licht H.H."/>
            <person name="Stajich J.E."/>
        </authorList>
    </citation>
    <scope>NUCLEOTIDE SEQUENCE</scope>
    <source>
        <strain evidence="1">Berkeley</strain>
    </source>
</reference>
<sequence length="53" mass="6219">MTLLSQHIRSLELLLNLKRAILEQLTSYYQFCYLCKRYGYGATFCEVVGLNLK</sequence>
<dbReference type="Proteomes" id="UP001165960">
    <property type="component" value="Unassembled WGS sequence"/>
</dbReference>
<name>A0ACC2URL1_9FUNG</name>
<comment type="caution">
    <text evidence="1">The sequence shown here is derived from an EMBL/GenBank/DDBJ whole genome shotgun (WGS) entry which is preliminary data.</text>
</comment>
<keyword evidence="2" id="KW-1185">Reference proteome</keyword>
<proteinExistence type="predicted"/>
<protein>
    <submittedName>
        <fullName evidence="1">Uncharacterized protein</fullName>
    </submittedName>
</protein>
<gene>
    <name evidence="1" type="ORF">DSO57_1012811</name>
</gene>
<evidence type="ECO:0000313" key="2">
    <source>
        <dbReference type="Proteomes" id="UP001165960"/>
    </source>
</evidence>
<evidence type="ECO:0000313" key="1">
    <source>
        <dbReference type="EMBL" id="KAJ9089463.1"/>
    </source>
</evidence>